<organism evidence="1 2">
    <name type="scientific">Microbulbifer okhotskensis</name>
    <dbReference type="NCBI Taxonomy" id="2926617"/>
    <lineage>
        <taxon>Bacteria</taxon>
        <taxon>Pseudomonadati</taxon>
        <taxon>Pseudomonadota</taxon>
        <taxon>Gammaproteobacteria</taxon>
        <taxon>Cellvibrionales</taxon>
        <taxon>Microbulbiferaceae</taxon>
        <taxon>Microbulbifer</taxon>
    </lineage>
</organism>
<evidence type="ECO:0000313" key="2">
    <source>
        <dbReference type="Proteomes" id="UP001139028"/>
    </source>
</evidence>
<accession>A0A9X2J6S7</accession>
<sequence>TCPWFLPISPLKTVRSIVVQRKNIFKMKSSSALERRPIDSIYILDLTEVEPGIYLVEYPNALVPD</sequence>
<proteinExistence type="predicted"/>
<reference evidence="1" key="1">
    <citation type="journal article" date="2022" name="Arch. Microbiol.">
        <title>Microbulbifer okhotskensis sp. nov., isolated from a deep bottom sediment of the Okhotsk Sea.</title>
        <authorList>
            <person name="Romanenko L."/>
            <person name="Kurilenko V."/>
            <person name="Otstavnykh N."/>
            <person name="Velansky P."/>
            <person name="Isaeva M."/>
            <person name="Mikhailov V."/>
        </authorList>
    </citation>
    <scope>NUCLEOTIDE SEQUENCE</scope>
    <source>
        <strain evidence="1">OS29</strain>
    </source>
</reference>
<dbReference type="AlphaFoldDB" id="A0A9X2J6S7"/>
<dbReference type="EMBL" id="JALBWM010000150">
    <property type="protein sequence ID" value="MCO1336553.1"/>
    <property type="molecule type" value="Genomic_DNA"/>
</dbReference>
<dbReference type="Proteomes" id="UP001139028">
    <property type="component" value="Unassembled WGS sequence"/>
</dbReference>
<evidence type="ECO:0000313" key="1">
    <source>
        <dbReference type="EMBL" id="MCO1336553.1"/>
    </source>
</evidence>
<gene>
    <name evidence="1" type="ORF">MO867_19665</name>
</gene>
<feature type="non-terminal residue" evidence="1">
    <location>
        <position position="1"/>
    </location>
</feature>
<keyword evidence="2" id="KW-1185">Reference proteome</keyword>
<comment type="caution">
    <text evidence="1">The sequence shown here is derived from an EMBL/GenBank/DDBJ whole genome shotgun (WGS) entry which is preliminary data.</text>
</comment>
<name>A0A9X2J6S7_9GAMM</name>
<dbReference type="RefSeq" id="WP_252472282.1">
    <property type="nucleotide sequence ID" value="NZ_JALBWM010000150.1"/>
</dbReference>
<protein>
    <submittedName>
        <fullName evidence="1">Uncharacterized protein</fullName>
    </submittedName>
</protein>